<evidence type="ECO:0000256" key="1">
    <source>
        <dbReference type="SAM" id="MobiDB-lite"/>
    </source>
</evidence>
<dbReference type="AlphaFoldDB" id="A0AAV7P743"/>
<dbReference type="Proteomes" id="UP001066276">
    <property type="component" value="Chromosome 7"/>
</dbReference>
<gene>
    <name evidence="2" type="ORF">NDU88_002008</name>
</gene>
<name>A0AAV7P743_PLEWA</name>
<dbReference type="EMBL" id="JANPWB010000011">
    <property type="protein sequence ID" value="KAJ1123539.1"/>
    <property type="molecule type" value="Genomic_DNA"/>
</dbReference>
<evidence type="ECO:0000313" key="3">
    <source>
        <dbReference type="Proteomes" id="UP001066276"/>
    </source>
</evidence>
<evidence type="ECO:0000313" key="2">
    <source>
        <dbReference type="EMBL" id="KAJ1123539.1"/>
    </source>
</evidence>
<keyword evidence="3" id="KW-1185">Reference proteome</keyword>
<sequence>MQWCADSHPGPPAHTGPAKKWAPRATETRCTPARRRDLRCEVQRPPLLQREPRQPPRCLRVPAHLRAPSSPTRLNCHTPRPPITSTAQAARPNTTVALLGGRPGSPSRRPQSLDPPQLARRA</sequence>
<comment type="caution">
    <text evidence="2">The sequence shown here is derived from an EMBL/GenBank/DDBJ whole genome shotgun (WGS) entry which is preliminary data.</text>
</comment>
<feature type="region of interest" description="Disordered" evidence="1">
    <location>
        <begin position="64"/>
        <end position="122"/>
    </location>
</feature>
<protein>
    <submittedName>
        <fullName evidence="2">Uncharacterized protein</fullName>
    </submittedName>
</protein>
<feature type="region of interest" description="Disordered" evidence="1">
    <location>
        <begin position="1"/>
        <end position="32"/>
    </location>
</feature>
<organism evidence="2 3">
    <name type="scientific">Pleurodeles waltl</name>
    <name type="common">Iberian ribbed newt</name>
    <dbReference type="NCBI Taxonomy" id="8319"/>
    <lineage>
        <taxon>Eukaryota</taxon>
        <taxon>Metazoa</taxon>
        <taxon>Chordata</taxon>
        <taxon>Craniata</taxon>
        <taxon>Vertebrata</taxon>
        <taxon>Euteleostomi</taxon>
        <taxon>Amphibia</taxon>
        <taxon>Batrachia</taxon>
        <taxon>Caudata</taxon>
        <taxon>Salamandroidea</taxon>
        <taxon>Salamandridae</taxon>
        <taxon>Pleurodelinae</taxon>
        <taxon>Pleurodeles</taxon>
    </lineage>
</organism>
<proteinExistence type="predicted"/>
<reference evidence="2" key="1">
    <citation type="journal article" date="2022" name="bioRxiv">
        <title>Sequencing and chromosome-scale assembly of the giantPleurodeles waltlgenome.</title>
        <authorList>
            <person name="Brown T."/>
            <person name="Elewa A."/>
            <person name="Iarovenko S."/>
            <person name="Subramanian E."/>
            <person name="Araus A.J."/>
            <person name="Petzold A."/>
            <person name="Susuki M."/>
            <person name="Suzuki K.-i.T."/>
            <person name="Hayashi T."/>
            <person name="Toyoda A."/>
            <person name="Oliveira C."/>
            <person name="Osipova E."/>
            <person name="Leigh N.D."/>
            <person name="Simon A."/>
            <person name="Yun M.H."/>
        </authorList>
    </citation>
    <scope>NUCLEOTIDE SEQUENCE</scope>
    <source>
        <strain evidence="2">20211129_DDA</strain>
        <tissue evidence="2">Liver</tissue>
    </source>
</reference>
<accession>A0AAV7P743</accession>
<feature type="compositionally biased region" description="Polar residues" evidence="1">
    <location>
        <begin position="83"/>
        <end position="96"/>
    </location>
</feature>